<protein>
    <recommendedName>
        <fullName evidence="3">DUF2281 domain-containing protein</fullName>
    </recommendedName>
</protein>
<dbReference type="InParanoid" id="K9TLM7"/>
<dbReference type="KEGG" id="oac:Oscil6304_3744"/>
<name>K9TLM7_9CYAN</name>
<evidence type="ECO:0000313" key="2">
    <source>
        <dbReference type="Proteomes" id="UP000010367"/>
    </source>
</evidence>
<dbReference type="AlphaFoldDB" id="K9TLM7"/>
<evidence type="ECO:0008006" key="3">
    <source>
        <dbReference type="Google" id="ProtNLM"/>
    </source>
</evidence>
<proteinExistence type="predicted"/>
<dbReference type="PATRIC" id="fig|56110.3.peg.4510"/>
<reference evidence="1 2" key="1">
    <citation type="submission" date="2012-06" db="EMBL/GenBank/DDBJ databases">
        <title>Finished chromosome of genome of Oscillatoria acuminata PCC 6304.</title>
        <authorList>
            <consortium name="US DOE Joint Genome Institute"/>
            <person name="Gugger M."/>
            <person name="Coursin T."/>
            <person name="Rippka R."/>
            <person name="Tandeau De Marsac N."/>
            <person name="Huntemann M."/>
            <person name="Wei C.-L."/>
            <person name="Han J."/>
            <person name="Detter J.C."/>
            <person name="Han C."/>
            <person name="Tapia R."/>
            <person name="Davenport K."/>
            <person name="Daligault H."/>
            <person name="Erkkila T."/>
            <person name="Gu W."/>
            <person name="Munk A.C.C."/>
            <person name="Teshima H."/>
            <person name="Xu Y."/>
            <person name="Chain P."/>
            <person name="Chen A."/>
            <person name="Krypides N."/>
            <person name="Mavromatis K."/>
            <person name="Markowitz V."/>
            <person name="Szeto E."/>
            <person name="Ivanova N."/>
            <person name="Mikhailova N."/>
            <person name="Ovchinnikova G."/>
            <person name="Pagani I."/>
            <person name="Pati A."/>
            <person name="Goodwin L."/>
            <person name="Peters L."/>
            <person name="Pitluck S."/>
            <person name="Woyke T."/>
            <person name="Kerfeld C."/>
        </authorList>
    </citation>
    <scope>NUCLEOTIDE SEQUENCE [LARGE SCALE GENOMIC DNA]</scope>
    <source>
        <strain evidence="1 2">PCC 6304</strain>
    </source>
</reference>
<organism evidence="1 2">
    <name type="scientific">Oscillatoria acuminata PCC 6304</name>
    <dbReference type="NCBI Taxonomy" id="56110"/>
    <lineage>
        <taxon>Bacteria</taxon>
        <taxon>Bacillati</taxon>
        <taxon>Cyanobacteriota</taxon>
        <taxon>Cyanophyceae</taxon>
        <taxon>Oscillatoriophycideae</taxon>
        <taxon>Oscillatoriales</taxon>
        <taxon>Oscillatoriaceae</taxon>
        <taxon>Oscillatoria</taxon>
    </lineage>
</organism>
<dbReference type="OrthoDB" id="467338at2"/>
<dbReference type="HOGENOM" id="CLU_2823865_0_0_3"/>
<keyword evidence="2" id="KW-1185">Reference proteome</keyword>
<gene>
    <name evidence="1" type="ORF">Oscil6304_3744</name>
</gene>
<dbReference type="Proteomes" id="UP000010367">
    <property type="component" value="Chromosome"/>
</dbReference>
<accession>K9TLM7</accession>
<evidence type="ECO:0000313" key="1">
    <source>
        <dbReference type="EMBL" id="AFY83303.1"/>
    </source>
</evidence>
<dbReference type="eggNOG" id="ENOG5032ZA8">
    <property type="taxonomic scope" value="Bacteria"/>
</dbReference>
<dbReference type="RefSeq" id="WP_015149930.1">
    <property type="nucleotide sequence ID" value="NC_019693.1"/>
</dbReference>
<dbReference type="EMBL" id="CP003607">
    <property type="protein sequence ID" value="AFY83303.1"/>
    <property type="molecule type" value="Genomic_DNA"/>
</dbReference>
<sequence>MLIQKIIQNLQNIPEEKLVEIYDLIHEKTATLTINEAEARTPGLLTGKLSDAFFEPLPAEELQRWE</sequence>